<dbReference type="EnsemblPlants" id="Solyc03g096145.1.1">
    <property type="protein sequence ID" value="Solyc03g096145.1.1.1"/>
    <property type="gene ID" value="Solyc03g096145.1"/>
</dbReference>
<keyword evidence="3" id="KW-1185">Reference proteome</keyword>
<proteinExistence type="predicted"/>
<dbReference type="InParanoid" id="A0A3Q7FM53"/>
<keyword evidence="1" id="KW-0472">Membrane</keyword>
<dbReference type="AlphaFoldDB" id="A0A3Q7FM53"/>
<evidence type="ECO:0000256" key="1">
    <source>
        <dbReference type="SAM" id="Phobius"/>
    </source>
</evidence>
<dbReference type="Proteomes" id="UP000004994">
    <property type="component" value="Chromosome 3"/>
</dbReference>
<dbReference type="Gramene" id="Solyc03g096145.1.1">
    <property type="protein sequence ID" value="Solyc03g096145.1.1.1"/>
    <property type="gene ID" value="Solyc03g096145.1"/>
</dbReference>
<evidence type="ECO:0000313" key="2">
    <source>
        <dbReference type="EnsemblPlants" id="Solyc03g096145.1.1.1"/>
    </source>
</evidence>
<reference evidence="2" key="2">
    <citation type="submission" date="2019-01" db="UniProtKB">
        <authorList>
            <consortium name="EnsemblPlants"/>
        </authorList>
    </citation>
    <scope>IDENTIFICATION</scope>
    <source>
        <strain evidence="2">cv. Heinz 1706</strain>
    </source>
</reference>
<keyword evidence="1" id="KW-1133">Transmembrane helix</keyword>
<evidence type="ECO:0000313" key="3">
    <source>
        <dbReference type="Proteomes" id="UP000004994"/>
    </source>
</evidence>
<sequence length="72" mass="8417">MFVTFSHVQFFNLQHENHKCNLQLLLVLFLLEYLIVVKLFLALMGHKLFVACLDEQNDIMTVKLIHASGTER</sequence>
<protein>
    <submittedName>
        <fullName evidence="2">Uncharacterized protein</fullName>
    </submittedName>
</protein>
<keyword evidence="1" id="KW-0812">Transmembrane</keyword>
<reference evidence="2" key="1">
    <citation type="journal article" date="2012" name="Nature">
        <title>The tomato genome sequence provides insights into fleshy fruit evolution.</title>
        <authorList>
            <consortium name="Tomato Genome Consortium"/>
        </authorList>
    </citation>
    <scope>NUCLEOTIDE SEQUENCE [LARGE SCALE GENOMIC DNA]</scope>
    <source>
        <strain evidence="2">cv. Heinz 1706</strain>
    </source>
</reference>
<organism evidence="2">
    <name type="scientific">Solanum lycopersicum</name>
    <name type="common">Tomato</name>
    <name type="synonym">Lycopersicon esculentum</name>
    <dbReference type="NCBI Taxonomy" id="4081"/>
    <lineage>
        <taxon>Eukaryota</taxon>
        <taxon>Viridiplantae</taxon>
        <taxon>Streptophyta</taxon>
        <taxon>Embryophyta</taxon>
        <taxon>Tracheophyta</taxon>
        <taxon>Spermatophyta</taxon>
        <taxon>Magnoliopsida</taxon>
        <taxon>eudicotyledons</taxon>
        <taxon>Gunneridae</taxon>
        <taxon>Pentapetalae</taxon>
        <taxon>asterids</taxon>
        <taxon>lamiids</taxon>
        <taxon>Solanales</taxon>
        <taxon>Solanaceae</taxon>
        <taxon>Solanoideae</taxon>
        <taxon>Solaneae</taxon>
        <taxon>Solanum</taxon>
        <taxon>Solanum subgen. Lycopersicon</taxon>
    </lineage>
</organism>
<accession>A0A3Q7FM53</accession>
<name>A0A3Q7FM53_SOLLC</name>
<feature type="transmembrane region" description="Helical" evidence="1">
    <location>
        <begin position="22"/>
        <end position="41"/>
    </location>
</feature>